<proteinExistence type="predicted"/>
<organism evidence="2 3">
    <name type="scientific">Zhouia amylolytica</name>
    <dbReference type="NCBI Taxonomy" id="376730"/>
    <lineage>
        <taxon>Bacteria</taxon>
        <taxon>Pseudomonadati</taxon>
        <taxon>Bacteroidota</taxon>
        <taxon>Flavobacteriia</taxon>
        <taxon>Flavobacteriales</taxon>
        <taxon>Flavobacteriaceae</taxon>
        <taxon>Zhouia</taxon>
    </lineage>
</organism>
<dbReference type="EMBL" id="FPAG01000002">
    <property type="protein sequence ID" value="SFS56019.1"/>
    <property type="molecule type" value="Genomic_DNA"/>
</dbReference>
<feature type="transmembrane region" description="Helical" evidence="1">
    <location>
        <begin position="135"/>
        <end position="155"/>
    </location>
</feature>
<keyword evidence="1" id="KW-0472">Membrane</keyword>
<feature type="transmembrane region" description="Helical" evidence="1">
    <location>
        <begin position="100"/>
        <end position="123"/>
    </location>
</feature>
<keyword evidence="1" id="KW-0812">Transmembrane</keyword>
<dbReference type="Pfam" id="PF04307">
    <property type="entry name" value="YdjM"/>
    <property type="match status" value="1"/>
</dbReference>
<gene>
    <name evidence="2" type="ORF">SAMN04487906_0878</name>
</gene>
<dbReference type="InterPro" id="IPR053170">
    <property type="entry name" value="Transcription_regulator"/>
</dbReference>
<dbReference type="PANTHER" id="PTHR40031">
    <property type="entry name" value="HYPOTHETICAL MEMBRANE SPANNING PROTEIN"/>
    <property type="match status" value="1"/>
</dbReference>
<accession>A0A1I6QUC1</accession>
<reference evidence="2 3" key="1">
    <citation type="submission" date="2016-10" db="EMBL/GenBank/DDBJ databases">
        <authorList>
            <person name="de Groot N.N."/>
        </authorList>
    </citation>
    <scope>NUCLEOTIDE SEQUENCE [LARGE SCALE GENOMIC DNA]</scope>
    <source>
        <strain evidence="2 3">CGMCC 1.6114</strain>
    </source>
</reference>
<feature type="transmembrane region" description="Helical" evidence="1">
    <location>
        <begin position="67"/>
        <end position="88"/>
    </location>
</feature>
<evidence type="ECO:0000256" key="1">
    <source>
        <dbReference type="SAM" id="Phobius"/>
    </source>
</evidence>
<dbReference type="AlphaFoldDB" id="A0A1I6QUC1"/>
<dbReference type="PANTHER" id="PTHR40031:SF1">
    <property type="entry name" value="MEMBRANE-BOUND METAL-DEPENDENT HYDROLASE"/>
    <property type="match status" value="1"/>
</dbReference>
<feature type="transmembrane region" description="Helical" evidence="1">
    <location>
        <begin position="167"/>
        <end position="188"/>
    </location>
</feature>
<evidence type="ECO:0000313" key="2">
    <source>
        <dbReference type="EMBL" id="SFS56019.1"/>
    </source>
</evidence>
<dbReference type="InterPro" id="IPR007404">
    <property type="entry name" value="YdjM-like"/>
</dbReference>
<evidence type="ECO:0000313" key="3">
    <source>
        <dbReference type="Proteomes" id="UP000183209"/>
    </source>
</evidence>
<keyword evidence="1" id="KW-1133">Transmembrane helix</keyword>
<sequence>MWYQFNVSMDSLTQIVLGASVGEVALGKKVGNKAMLYGAIGGTIPDLDVYIGKLYDTVTALEIHRGFTHSILFSILFGLLFGWLISLWEKGATWKEWSKLMFLALFTHPLLDAHTTWGTQLFWPLDLRLAYKNIFVIDPLYTLPFMGFLLWAMFFKKDHAKRRRLNNIGLFVSSSYLVLTIILKGIVYTKFTEALDQQKLSYTQIETRPSPLNSILWTANVETDDHYLIGYYSFFDSKPIHFTAHPKNHHLLGALKDNDKIRRLIKITNGWYSIAEKDKLLYINDLRFGTLSVDPSSQNFVFSYLLTKSDHTIQITEVPKDRSNAKKLLNDLWLRIKGN</sequence>
<protein>
    <submittedName>
        <fullName evidence="2">Inner membrane protein</fullName>
    </submittedName>
</protein>
<name>A0A1I6QUC1_9FLAO</name>
<dbReference type="Proteomes" id="UP000183209">
    <property type="component" value="Unassembled WGS sequence"/>
</dbReference>